<dbReference type="InterPro" id="IPR027410">
    <property type="entry name" value="TCP-1-like_intermed_sf"/>
</dbReference>
<reference evidence="4" key="1">
    <citation type="journal article" date="2019" name="Int. J. Syst. Evol. Microbiol.">
        <title>The Global Catalogue of Microorganisms (GCM) 10K type strain sequencing project: providing services to taxonomists for standard genome sequencing and annotation.</title>
        <authorList>
            <consortium name="The Broad Institute Genomics Platform"/>
            <consortium name="The Broad Institute Genome Sequencing Center for Infectious Disease"/>
            <person name="Wu L."/>
            <person name="Ma J."/>
        </authorList>
    </citation>
    <scope>NUCLEOTIDE SEQUENCE [LARGE SCALE GENOMIC DNA]</scope>
    <source>
        <strain evidence="4">KACC 11588</strain>
    </source>
</reference>
<dbReference type="EMBL" id="JBHSNA010000028">
    <property type="protein sequence ID" value="MFC5568162.1"/>
    <property type="molecule type" value="Genomic_DNA"/>
</dbReference>
<keyword evidence="2" id="KW-0143">Chaperone</keyword>
<evidence type="ECO:0000256" key="1">
    <source>
        <dbReference type="ARBA" id="ARBA00006607"/>
    </source>
</evidence>
<comment type="caution">
    <text evidence="3">The sequence shown here is derived from an EMBL/GenBank/DDBJ whole genome shotgun (WGS) entry which is preliminary data.</text>
</comment>
<dbReference type="Gene3D" id="1.10.560.10">
    <property type="entry name" value="GroEL-like equatorial domain"/>
    <property type="match status" value="1"/>
</dbReference>
<dbReference type="InterPro" id="IPR001844">
    <property type="entry name" value="Cpn60/GroEL"/>
</dbReference>
<dbReference type="InterPro" id="IPR027409">
    <property type="entry name" value="GroEL-like_apical_dom_sf"/>
</dbReference>
<dbReference type="InterPro" id="IPR027413">
    <property type="entry name" value="GROEL-like_equatorial_sf"/>
</dbReference>
<dbReference type="Gene3D" id="3.30.260.10">
    <property type="entry name" value="TCP-1-like chaperonin intermediate domain"/>
    <property type="match status" value="1"/>
</dbReference>
<organism evidence="3 4">
    <name type="scientific">Rubellimicrobium aerolatum</name>
    <dbReference type="NCBI Taxonomy" id="490979"/>
    <lineage>
        <taxon>Bacteria</taxon>
        <taxon>Pseudomonadati</taxon>
        <taxon>Pseudomonadota</taxon>
        <taxon>Alphaproteobacteria</taxon>
        <taxon>Rhodobacterales</taxon>
        <taxon>Roseobacteraceae</taxon>
        <taxon>Rubellimicrobium</taxon>
    </lineage>
</organism>
<dbReference type="Gene3D" id="3.50.7.10">
    <property type="entry name" value="GroEL"/>
    <property type="match status" value="1"/>
</dbReference>
<keyword evidence="4" id="KW-1185">Reference proteome</keyword>
<dbReference type="SUPFAM" id="SSF48592">
    <property type="entry name" value="GroEL equatorial domain-like"/>
    <property type="match status" value="1"/>
</dbReference>
<name>A0ABW0SGM3_9RHOB</name>
<comment type="similarity">
    <text evidence="1">Belongs to the chaperonin (HSP60) family.</text>
</comment>
<evidence type="ECO:0000256" key="2">
    <source>
        <dbReference type="ARBA" id="ARBA00023186"/>
    </source>
</evidence>
<dbReference type="RefSeq" id="WP_209843131.1">
    <property type="nucleotide sequence ID" value="NZ_JAGGJP010000024.1"/>
</dbReference>
<evidence type="ECO:0000313" key="4">
    <source>
        <dbReference type="Proteomes" id="UP001596056"/>
    </source>
</evidence>
<gene>
    <name evidence="3" type="ORF">ACFPOC_17285</name>
</gene>
<dbReference type="PANTHER" id="PTHR45633">
    <property type="entry name" value="60 KDA HEAT SHOCK PROTEIN, MITOCHONDRIAL"/>
    <property type="match status" value="1"/>
</dbReference>
<dbReference type="Proteomes" id="UP001596056">
    <property type="component" value="Unassembled WGS sequence"/>
</dbReference>
<accession>A0ABW0SGM3</accession>
<proteinExistence type="inferred from homology"/>
<dbReference type="SUPFAM" id="SSF52029">
    <property type="entry name" value="GroEL apical domain-like"/>
    <property type="match status" value="1"/>
</dbReference>
<protein>
    <submittedName>
        <fullName evidence="3">TCP-1/cpn60 chaperonin family protein</fullName>
    </submittedName>
</protein>
<sequence length="479" mass="49720">MLRSLAPVMRALGASLGPDERTVLSDFGGRVHQASSGVAIARESCASGGVAGIAPTLLKEILVEADRDLGDGTARLGVMVGAALRSGVASLAAGVDGGALARAAASLREDLDLAFRRATRSVPDLPGLARAAGADPALAQHLADAVERAGEAGQVEVFMTPGSGVEVIARTGFVFEATDLGAGDPGEMDDVHVIAADEILRDFGSLAPVIEGFATRGKALVIVARGLEGPALALIERNRKAGLARIAALTPRDVGRRAASIIGDLAAATGATVVSDQEGCPMSSLKPSMLGRASSYRRRGAQVELEAPKGAQEMINLRQGIVAGEIRANRHLALDREHAERRMARLRGAWVEVRVGRDVCSCTSDRVADVARRALATMAQARKEGVITGGGIGLDQIADFLEDMCSAASTEADRAARRMAAGAMRSVGQHLRRNSGDRYAGSVLANAPYDPTALSRVLLDQAMSAATKLLSLELAVVRH</sequence>
<evidence type="ECO:0000313" key="3">
    <source>
        <dbReference type="EMBL" id="MFC5568162.1"/>
    </source>
</evidence>
<dbReference type="PRINTS" id="PR00298">
    <property type="entry name" value="CHAPERONIN60"/>
</dbReference>